<dbReference type="InterPro" id="IPR016181">
    <property type="entry name" value="Acyl_CoA_acyltransferase"/>
</dbReference>
<dbReference type="Gene3D" id="3.40.630.30">
    <property type="match status" value="1"/>
</dbReference>
<dbReference type="CDD" id="cd04301">
    <property type="entry name" value="NAT_SF"/>
    <property type="match status" value="1"/>
</dbReference>
<dbReference type="AlphaFoldDB" id="A0A319BS50"/>
<dbReference type="GeneID" id="37208805"/>
<dbReference type="PANTHER" id="PTHR42791:SF4">
    <property type="entry name" value="ACETYLTRANSFERASE, GNAT FAMILY FAMILY (AFU_ORTHOLOGUE AFUA_4G09540)-RELATED"/>
    <property type="match status" value="1"/>
</dbReference>
<dbReference type="OrthoDB" id="47375at2759"/>
<dbReference type="InterPro" id="IPR002654">
    <property type="entry name" value="Glyco_trans_25"/>
</dbReference>
<evidence type="ECO:0000313" key="3">
    <source>
        <dbReference type="EMBL" id="PYH66018.1"/>
    </source>
</evidence>
<dbReference type="Proteomes" id="UP000248405">
    <property type="component" value="Unassembled WGS sequence"/>
</dbReference>
<protein>
    <submittedName>
        <fullName evidence="3">Uncharacterized protein</fullName>
    </submittedName>
</protein>
<dbReference type="CDD" id="cd06532">
    <property type="entry name" value="Glyco_transf_25"/>
    <property type="match status" value="1"/>
</dbReference>
<organism evidence="3 4">
    <name type="scientific">Aspergillus vadensis (strain CBS 113365 / IMI 142717 / IBT 24658)</name>
    <dbReference type="NCBI Taxonomy" id="1448311"/>
    <lineage>
        <taxon>Eukaryota</taxon>
        <taxon>Fungi</taxon>
        <taxon>Dikarya</taxon>
        <taxon>Ascomycota</taxon>
        <taxon>Pezizomycotina</taxon>
        <taxon>Eurotiomycetes</taxon>
        <taxon>Eurotiomycetidae</taxon>
        <taxon>Eurotiales</taxon>
        <taxon>Aspergillaceae</taxon>
        <taxon>Aspergillus</taxon>
        <taxon>Aspergillus subgen. Circumdati</taxon>
    </lineage>
</organism>
<dbReference type="GO" id="GO:0016747">
    <property type="term" value="F:acyltransferase activity, transferring groups other than amino-acyl groups"/>
    <property type="evidence" value="ECO:0007669"/>
    <property type="project" value="InterPro"/>
</dbReference>
<gene>
    <name evidence="3" type="ORF">BO88DRAFT_371578</name>
</gene>
<keyword evidence="4" id="KW-1185">Reference proteome</keyword>
<dbReference type="SUPFAM" id="SSF55729">
    <property type="entry name" value="Acyl-CoA N-acyltransferases (Nat)"/>
    <property type="match status" value="1"/>
</dbReference>
<dbReference type="PANTHER" id="PTHR42791">
    <property type="entry name" value="GNAT FAMILY ACETYLTRANSFERASE"/>
    <property type="match status" value="1"/>
</dbReference>
<evidence type="ECO:0000259" key="2">
    <source>
        <dbReference type="Pfam" id="PF13508"/>
    </source>
</evidence>
<dbReference type="Pfam" id="PF01755">
    <property type="entry name" value="Glyco_transf_25"/>
    <property type="match status" value="1"/>
</dbReference>
<feature type="domain" description="N-acetyltransferase" evidence="2">
    <location>
        <begin position="166"/>
        <end position="224"/>
    </location>
</feature>
<reference evidence="3" key="1">
    <citation type="submission" date="2016-12" db="EMBL/GenBank/DDBJ databases">
        <title>The genomes of Aspergillus section Nigri reveals drivers in fungal speciation.</title>
        <authorList>
            <consortium name="DOE Joint Genome Institute"/>
            <person name="Vesth T.C."/>
            <person name="Nybo J."/>
            <person name="Theobald S."/>
            <person name="Brandl J."/>
            <person name="Frisvad J.C."/>
            <person name="Nielsen K.F."/>
            <person name="Lyhne E.K."/>
            <person name="Kogle M.E."/>
            <person name="Kuo A."/>
            <person name="Riley R."/>
            <person name="Clum A."/>
            <person name="Nolan M."/>
            <person name="Lipzen A."/>
            <person name="Salamov A."/>
            <person name="Henrissat B."/>
            <person name="Wiebenga A."/>
            <person name="De Vries R.P."/>
            <person name="Grigoriev I.V."/>
            <person name="Mortensen U.H."/>
            <person name="Andersen M.R."/>
            <person name="Baker S.E."/>
        </authorList>
    </citation>
    <scope>NUCLEOTIDE SEQUENCE [LARGE SCALE GENOMIC DNA]</scope>
    <source>
        <strain evidence="3">CBS 113365</strain>
    </source>
</reference>
<evidence type="ECO:0000313" key="4">
    <source>
        <dbReference type="Proteomes" id="UP000248405"/>
    </source>
</evidence>
<dbReference type="InterPro" id="IPR000182">
    <property type="entry name" value="GNAT_dom"/>
</dbReference>
<feature type="domain" description="Glycosyl transferase family 25" evidence="1">
    <location>
        <begin position="399"/>
        <end position="494"/>
    </location>
</feature>
<dbReference type="RefSeq" id="XP_025559812.1">
    <property type="nucleotide sequence ID" value="XM_025704213.1"/>
</dbReference>
<sequence>MAIEILPLTKEDIPSAVACIQKAFADDPYFHWVFNNKSGSQLYHINKTKQSHEQFNIHRNAASLAAHFLYGLSCNEPIFVAKYTTTTPRDKIPTDSPVVGVCWWYSPQPPSEPVPWSVWAQDWILSFRQLYNNIRFGGRGGLNVRRYWLWKARQQETHDRVWTDPRGYYFCNVIAVDSSMRGMGLGRKLVEVVSQQADREGMPCYLESSKGFPNLMIYEKLGFEMVSEIECVDGKDKCKVCETFQLWLVYLIYIVWLPNQVNFNSDRAILGCSLISINTTRNTMFLFFLKVYPYNPKIVTHDYQETSPEGSRSVQYFTFFNVCSYLIDHLQLAPVLSMIRGKSRFTKYIVAAFASYIILTLLFSGTGEKYWKQDWVRIARSTLEDRALEHIQNETLGFEHIYAIGLKERTDKRDFLNLAASIAGFRVEWVDGVHPEDMSEKALLNDNLLAPSEIGCWRAHMNALSNMVQNSYSTALILEDDADWDVSIRQQLREFARGVRALTRNANTTKSAPYGTNWDILWVGGCASSAAPNETQFYAIPNDPTAPSVEHRGTWGGPLDSWKEIYPETSTRFIYRADMGCCTYGYAVTKRGAERILAALAVDRLVAAVDNSMADMCGGKDGRSQIECYAPFPNIIGTYKAAGLASKDSDIREGSDEWHEAQAWNLMYSTRLNIHRLVAGRDTVYAQYDEGFPWSRRVLDWKEFEYPRGYLVS</sequence>
<proteinExistence type="predicted"/>
<dbReference type="Pfam" id="PF13508">
    <property type="entry name" value="Acetyltransf_7"/>
    <property type="match status" value="1"/>
</dbReference>
<dbReference type="EMBL" id="KZ821636">
    <property type="protein sequence ID" value="PYH66018.1"/>
    <property type="molecule type" value="Genomic_DNA"/>
</dbReference>
<evidence type="ECO:0000259" key="1">
    <source>
        <dbReference type="Pfam" id="PF01755"/>
    </source>
</evidence>
<dbReference type="InterPro" id="IPR052523">
    <property type="entry name" value="Trichothecene_AcTrans"/>
</dbReference>
<name>A0A319BS50_ASPVC</name>
<accession>A0A319BS50</accession>